<dbReference type="InterPro" id="IPR005845">
    <property type="entry name" value="A-D-PHexomutase_a/b/a-II"/>
</dbReference>
<comment type="cofactor">
    <cofactor evidence="1">
        <name>Mg(2+)</name>
        <dbReference type="ChEBI" id="CHEBI:18420"/>
    </cofactor>
</comment>
<dbReference type="GO" id="GO:0006166">
    <property type="term" value="P:purine ribonucleoside salvage"/>
    <property type="evidence" value="ECO:0007669"/>
    <property type="project" value="TreeGrafter"/>
</dbReference>
<dbReference type="PANTHER" id="PTHR45745">
    <property type="entry name" value="PHOSPHOMANNOMUTASE 45A"/>
    <property type="match status" value="1"/>
</dbReference>
<keyword evidence="6" id="KW-0413">Isomerase</keyword>
<dbReference type="Gene3D" id="3.30.310.50">
    <property type="entry name" value="Alpha-D-phosphohexomutase, C-terminal domain"/>
    <property type="match status" value="1"/>
</dbReference>
<keyword evidence="3" id="KW-0597">Phosphoprotein</keyword>
<evidence type="ECO:0000256" key="5">
    <source>
        <dbReference type="ARBA" id="ARBA00022842"/>
    </source>
</evidence>
<dbReference type="Gene3D" id="3.40.120.10">
    <property type="entry name" value="Alpha-D-Glucose-1,6-Bisphosphate, subunit A, domain 3"/>
    <property type="match status" value="3"/>
</dbReference>
<evidence type="ECO:0000313" key="11">
    <source>
        <dbReference type="EMBL" id="TWP26688.1"/>
    </source>
</evidence>
<organism evidence="11 12">
    <name type="scientific">Apibacter muscae</name>
    <dbReference type="NCBI Taxonomy" id="2509004"/>
    <lineage>
        <taxon>Bacteria</taxon>
        <taxon>Pseudomonadati</taxon>
        <taxon>Bacteroidota</taxon>
        <taxon>Flavobacteriia</taxon>
        <taxon>Flavobacteriales</taxon>
        <taxon>Weeksellaceae</taxon>
        <taxon>Apibacter</taxon>
    </lineage>
</organism>
<dbReference type="SUPFAM" id="SSF53738">
    <property type="entry name" value="Phosphoglucomutase, first 3 domains"/>
    <property type="match status" value="3"/>
</dbReference>
<evidence type="ECO:0000256" key="1">
    <source>
        <dbReference type="ARBA" id="ARBA00001946"/>
    </source>
</evidence>
<keyword evidence="4 7" id="KW-0479">Metal-binding</keyword>
<evidence type="ECO:0000256" key="2">
    <source>
        <dbReference type="ARBA" id="ARBA00010231"/>
    </source>
</evidence>
<dbReference type="InterPro" id="IPR036900">
    <property type="entry name" value="A-D-PHexomutase_C_sf"/>
</dbReference>
<feature type="domain" description="Alpha-D-phosphohexomutase alpha/beta/alpha" evidence="8">
    <location>
        <begin position="43"/>
        <end position="179"/>
    </location>
</feature>
<evidence type="ECO:0000259" key="9">
    <source>
        <dbReference type="Pfam" id="PF02879"/>
    </source>
</evidence>
<dbReference type="InterPro" id="IPR005846">
    <property type="entry name" value="A-D-PHexomutase_a/b/a-III"/>
</dbReference>
<reference evidence="11 12" key="1">
    <citation type="submission" date="2019-02" db="EMBL/GenBank/DDBJ databases">
        <title>Apibacter muscae sp. nov.: a novel member of the house fly microbiota.</title>
        <authorList>
            <person name="Park R."/>
        </authorList>
    </citation>
    <scope>NUCLEOTIDE SEQUENCE [LARGE SCALE GENOMIC DNA]</scope>
    <source>
        <strain evidence="11 12">AL1</strain>
    </source>
</reference>
<evidence type="ECO:0000256" key="7">
    <source>
        <dbReference type="RuleBase" id="RU004326"/>
    </source>
</evidence>
<dbReference type="SUPFAM" id="SSF55957">
    <property type="entry name" value="Phosphoglucomutase, C-terminal domain"/>
    <property type="match status" value="1"/>
</dbReference>
<dbReference type="GO" id="GO:0000287">
    <property type="term" value="F:magnesium ion binding"/>
    <property type="evidence" value="ECO:0007669"/>
    <property type="project" value="InterPro"/>
</dbReference>
<dbReference type="Pfam" id="PF02879">
    <property type="entry name" value="PGM_PMM_II"/>
    <property type="match status" value="1"/>
</dbReference>
<dbReference type="Pfam" id="PF02880">
    <property type="entry name" value="PGM_PMM_III"/>
    <property type="match status" value="1"/>
</dbReference>
<dbReference type="PRINTS" id="PR00509">
    <property type="entry name" value="PGMPMM"/>
</dbReference>
<dbReference type="Pfam" id="PF02878">
    <property type="entry name" value="PGM_PMM_I"/>
    <property type="match status" value="1"/>
</dbReference>
<keyword evidence="12" id="KW-1185">Reference proteome</keyword>
<dbReference type="CDD" id="cd05799">
    <property type="entry name" value="PGM2"/>
    <property type="match status" value="1"/>
</dbReference>
<feature type="domain" description="Alpha-D-phosphohexomutase alpha/beta/alpha" evidence="9">
    <location>
        <begin position="203"/>
        <end position="303"/>
    </location>
</feature>
<dbReference type="InterPro" id="IPR016055">
    <property type="entry name" value="A-D-PHexomutase_a/b/a-I/II/III"/>
</dbReference>
<dbReference type="EMBL" id="SELH01000025">
    <property type="protein sequence ID" value="TWP26688.1"/>
    <property type="molecule type" value="Genomic_DNA"/>
</dbReference>
<dbReference type="InterPro" id="IPR016066">
    <property type="entry name" value="A-D-PHexomutase_CS"/>
</dbReference>
<comment type="similarity">
    <text evidence="2 7">Belongs to the phosphohexose mutase family.</text>
</comment>
<evidence type="ECO:0000259" key="10">
    <source>
        <dbReference type="Pfam" id="PF02880"/>
    </source>
</evidence>
<gene>
    <name evidence="11" type="ORF">ETU09_08980</name>
</gene>
<dbReference type="PROSITE" id="PS00710">
    <property type="entry name" value="PGM_PMM"/>
    <property type="match status" value="1"/>
</dbReference>
<feature type="domain" description="Alpha-D-phosphohexomutase alpha/beta/alpha" evidence="10">
    <location>
        <begin position="321"/>
        <end position="436"/>
    </location>
</feature>
<dbReference type="GO" id="GO:0008973">
    <property type="term" value="F:phosphopentomutase activity"/>
    <property type="evidence" value="ECO:0007669"/>
    <property type="project" value="TreeGrafter"/>
</dbReference>
<dbReference type="AlphaFoldDB" id="A0A563D8T5"/>
<evidence type="ECO:0000256" key="4">
    <source>
        <dbReference type="ARBA" id="ARBA00022723"/>
    </source>
</evidence>
<dbReference type="PANTHER" id="PTHR45745:SF1">
    <property type="entry name" value="PHOSPHOGLUCOMUTASE 2B-RELATED"/>
    <property type="match status" value="1"/>
</dbReference>
<evidence type="ECO:0000256" key="3">
    <source>
        <dbReference type="ARBA" id="ARBA00022553"/>
    </source>
</evidence>
<dbReference type="InterPro" id="IPR005844">
    <property type="entry name" value="A-D-PHexomutase_a/b/a-I"/>
</dbReference>
<evidence type="ECO:0000313" key="12">
    <source>
        <dbReference type="Proteomes" id="UP000319499"/>
    </source>
</evidence>
<sequence length="567" mass="63803">MNYSERAKSWLREPFDKDVQKEVQYLIENNPEELEDAFYKDLEFGTGGMRGIMGVGTNRLNRYTYGQATQGLANYLVKEYLGKKISVAIAYDVRHNSDVFAKIVADVLTANGIHVYLFKEFRPTPELSFAVRELNCEAGIVLTASHNPPEYNGFKVYGKDGAQIVPPEDEAIIQEVRKVNYSEIKFNGDDTKLTYLGEDLDQKFIDTVTKHASFLTGKKDLKIVYTPLHGTSIQVLPQVLKQAGYENVFIVPEQQNPDGNFSTVKSPNPEEPEALSIALKYAEEQEADIVFGTDPDADRLGIAVRGLDGKMVLLNGNQANSILTDFVLKKWKENGKINGKQFIGTTIVTSDIFYRLAEAYGVECRTVLTGFKWIADLIKKSEGKEQFICGGEESFGFMLGDYVRDKDSISSILLACEVAQEAKNKGKTLFNILLEIYHKVGYYYEELISIVKKGKDGALEISSMMEQFRTNPPKELIGEKVVQLDDYKNSTSLNPNTGKKINLDLPKSNVLIFYTDKGTKLACRPSGTEPKIKFYFSVNTSINNDQEYKNKLNEAKSKIDKLKEFVQ</sequence>
<evidence type="ECO:0000256" key="6">
    <source>
        <dbReference type="ARBA" id="ARBA00023235"/>
    </source>
</evidence>
<name>A0A563D8T5_9FLAO</name>
<evidence type="ECO:0000259" key="8">
    <source>
        <dbReference type="Pfam" id="PF02878"/>
    </source>
</evidence>
<dbReference type="OrthoDB" id="9806956at2"/>
<comment type="caution">
    <text evidence="11">The sequence shown here is derived from an EMBL/GenBank/DDBJ whole genome shotgun (WGS) entry which is preliminary data.</text>
</comment>
<proteinExistence type="inferred from homology"/>
<dbReference type="InterPro" id="IPR005841">
    <property type="entry name" value="Alpha-D-phosphohexomutase_SF"/>
</dbReference>
<dbReference type="GO" id="GO:0005975">
    <property type="term" value="P:carbohydrate metabolic process"/>
    <property type="evidence" value="ECO:0007669"/>
    <property type="project" value="InterPro"/>
</dbReference>
<accession>A0A563D8T5</accession>
<dbReference type="Proteomes" id="UP000319499">
    <property type="component" value="Unassembled WGS sequence"/>
</dbReference>
<protein>
    <submittedName>
        <fullName evidence="11">Phospho-sugar mutase</fullName>
    </submittedName>
</protein>
<dbReference type="RefSeq" id="WP_146293185.1">
    <property type="nucleotide sequence ID" value="NZ_SELH01000025.1"/>
</dbReference>
<keyword evidence="5 7" id="KW-0460">Magnesium</keyword>